<dbReference type="InterPro" id="IPR008988">
    <property type="entry name" value="Transcriptional_repressor_C"/>
</dbReference>
<name>C8VWF8_DESAS</name>
<dbReference type="Gene3D" id="2.30.30.90">
    <property type="match status" value="1"/>
</dbReference>
<dbReference type="HOGENOM" id="CLU_186691_0_0_9"/>
<dbReference type="SUPFAM" id="SSF50037">
    <property type="entry name" value="C-terminal domain of transcriptional repressors"/>
    <property type="match status" value="1"/>
</dbReference>
<dbReference type="InterPro" id="IPR007167">
    <property type="entry name" value="Fe-transptr_FeoA-like"/>
</dbReference>
<sequence>MKLDKIKKGQTCRIVSIPSQDIRTQVIRFGIAEGELVCCAEIVPAGPVIIRKNRQEIAFGRSLAKQIDVVLN</sequence>
<proteinExistence type="predicted"/>
<dbReference type="InterPro" id="IPR038157">
    <property type="entry name" value="FeoA_core_dom"/>
</dbReference>
<dbReference type="Proteomes" id="UP000002217">
    <property type="component" value="Chromosome"/>
</dbReference>
<dbReference type="OrthoDB" id="2111964at2"/>
<feature type="domain" description="Ferrous iron transporter FeoA-like" evidence="2">
    <location>
        <begin position="1"/>
        <end position="71"/>
    </location>
</feature>
<evidence type="ECO:0000313" key="3">
    <source>
        <dbReference type="EMBL" id="ACV62510.1"/>
    </source>
</evidence>
<dbReference type="eggNOG" id="COG1918">
    <property type="taxonomic scope" value="Bacteria"/>
</dbReference>
<gene>
    <name evidence="3" type="ordered locus">Dtox_1653</name>
</gene>
<reference evidence="3 4" key="1">
    <citation type="journal article" date="2009" name="Stand. Genomic Sci.">
        <title>Complete genome sequence of Desulfotomaculum acetoxidans type strain (5575).</title>
        <authorList>
            <person name="Spring S."/>
            <person name="Lapidus A."/>
            <person name="Schroder M."/>
            <person name="Gleim D."/>
            <person name="Sims D."/>
            <person name="Meincke L."/>
            <person name="Glavina Del Rio T."/>
            <person name="Tice H."/>
            <person name="Copeland A."/>
            <person name="Cheng J.F."/>
            <person name="Lucas S."/>
            <person name="Chen F."/>
            <person name="Nolan M."/>
            <person name="Bruce D."/>
            <person name="Goodwin L."/>
            <person name="Pitluck S."/>
            <person name="Ivanova N."/>
            <person name="Mavromatis K."/>
            <person name="Mikhailova N."/>
            <person name="Pati A."/>
            <person name="Chen A."/>
            <person name="Palaniappan K."/>
            <person name="Land M."/>
            <person name="Hauser L."/>
            <person name="Chang Y.J."/>
            <person name="Jeffries C.D."/>
            <person name="Chain P."/>
            <person name="Saunders E."/>
            <person name="Brettin T."/>
            <person name="Detter J.C."/>
            <person name="Goker M."/>
            <person name="Bristow J."/>
            <person name="Eisen J.A."/>
            <person name="Markowitz V."/>
            <person name="Hugenholtz P."/>
            <person name="Kyrpides N.C."/>
            <person name="Klenk H.P."/>
            <person name="Han C."/>
        </authorList>
    </citation>
    <scope>NUCLEOTIDE SEQUENCE [LARGE SCALE GENOMIC DNA]</scope>
    <source>
        <strain evidence="4">ATCC 49208 / DSM 771 / VKM B-1644</strain>
    </source>
</reference>
<dbReference type="RefSeq" id="WP_015757221.1">
    <property type="nucleotide sequence ID" value="NC_013216.1"/>
</dbReference>
<keyword evidence="1" id="KW-0408">Iron</keyword>
<evidence type="ECO:0000256" key="1">
    <source>
        <dbReference type="ARBA" id="ARBA00023004"/>
    </source>
</evidence>
<accession>C8VWF8</accession>
<dbReference type="SMART" id="SM00899">
    <property type="entry name" value="FeoA"/>
    <property type="match status" value="1"/>
</dbReference>
<protein>
    <submittedName>
        <fullName evidence="3">FeoA family protein</fullName>
    </submittedName>
</protein>
<dbReference type="AlphaFoldDB" id="C8VWF8"/>
<dbReference type="KEGG" id="dae:Dtox_1653"/>
<dbReference type="GO" id="GO:0046914">
    <property type="term" value="F:transition metal ion binding"/>
    <property type="evidence" value="ECO:0007669"/>
    <property type="project" value="InterPro"/>
</dbReference>
<evidence type="ECO:0000313" key="4">
    <source>
        <dbReference type="Proteomes" id="UP000002217"/>
    </source>
</evidence>
<dbReference type="Pfam" id="PF04023">
    <property type="entry name" value="FeoA"/>
    <property type="match status" value="1"/>
</dbReference>
<keyword evidence="4" id="KW-1185">Reference proteome</keyword>
<evidence type="ECO:0000259" key="2">
    <source>
        <dbReference type="SMART" id="SM00899"/>
    </source>
</evidence>
<dbReference type="EMBL" id="CP001720">
    <property type="protein sequence ID" value="ACV62510.1"/>
    <property type="molecule type" value="Genomic_DNA"/>
</dbReference>
<organism evidence="3 4">
    <name type="scientific">Desulfofarcimen acetoxidans (strain ATCC 49208 / DSM 771 / KCTC 5769 / VKM B-1644 / 5575)</name>
    <name type="common">Desulfotomaculum acetoxidans</name>
    <dbReference type="NCBI Taxonomy" id="485916"/>
    <lineage>
        <taxon>Bacteria</taxon>
        <taxon>Bacillati</taxon>
        <taxon>Bacillota</taxon>
        <taxon>Clostridia</taxon>
        <taxon>Eubacteriales</taxon>
        <taxon>Peptococcaceae</taxon>
        <taxon>Desulfofarcimen</taxon>
    </lineage>
</organism>
<dbReference type="STRING" id="485916.Dtox_1653"/>